<evidence type="ECO:0000313" key="2">
    <source>
        <dbReference type="Proteomes" id="UP000054485"/>
    </source>
</evidence>
<sequence>DNRIQGLLNKDHAQKILLRSLLASPPMLLSSHGQHLSYLPVIDPCRLSTTPSMFPTGRYCCLRQFPVYGSLQVNETATAS</sequence>
<name>A0A0D0B4L2_9AGAM</name>
<feature type="non-terminal residue" evidence="1">
    <location>
        <position position="1"/>
    </location>
</feature>
<dbReference type="InParanoid" id="A0A0D0B4L2"/>
<protein>
    <submittedName>
        <fullName evidence="1">Uncharacterized protein</fullName>
    </submittedName>
</protein>
<reference evidence="1 2" key="1">
    <citation type="submission" date="2014-04" db="EMBL/GenBank/DDBJ databases">
        <authorList>
            <consortium name="DOE Joint Genome Institute"/>
            <person name="Kuo A."/>
            <person name="Ruytinx J."/>
            <person name="Rineau F."/>
            <person name="Colpaert J."/>
            <person name="Kohler A."/>
            <person name="Nagy L.G."/>
            <person name="Floudas D."/>
            <person name="Copeland A."/>
            <person name="Barry K.W."/>
            <person name="Cichocki N."/>
            <person name="Veneault-Fourrey C."/>
            <person name="LaButti K."/>
            <person name="Lindquist E.A."/>
            <person name="Lipzen A."/>
            <person name="Lundell T."/>
            <person name="Morin E."/>
            <person name="Murat C."/>
            <person name="Sun H."/>
            <person name="Tunlid A."/>
            <person name="Henrissat B."/>
            <person name="Grigoriev I.V."/>
            <person name="Hibbett D.S."/>
            <person name="Martin F."/>
            <person name="Nordberg H.P."/>
            <person name="Cantor M.N."/>
            <person name="Hua S.X."/>
        </authorList>
    </citation>
    <scope>NUCLEOTIDE SEQUENCE [LARGE SCALE GENOMIC DNA]</scope>
    <source>
        <strain evidence="1 2">UH-Slu-Lm8-n1</strain>
    </source>
</reference>
<evidence type="ECO:0000313" key="1">
    <source>
        <dbReference type="EMBL" id="KIK44859.1"/>
    </source>
</evidence>
<organism evidence="1 2">
    <name type="scientific">Suillus luteus UH-Slu-Lm8-n1</name>
    <dbReference type="NCBI Taxonomy" id="930992"/>
    <lineage>
        <taxon>Eukaryota</taxon>
        <taxon>Fungi</taxon>
        <taxon>Dikarya</taxon>
        <taxon>Basidiomycota</taxon>
        <taxon>Agaricomycotina</taxon>
        <taxon>Agaricomycetes</taxon>
        <taxon>Agaricomycetidae</taxon>
        <taxon>Boletales</taxon>
        <taxon>Suillineae</taxon>
        <taxon>Suillaceae</taxon>
        <taxon>Suillus</taxon>
    </lineage>
</organism>
<proteinExistence type="predicted"/>
<keyword evidence="2" id="KW-1185">Reference proteome</keyword>
<dbReference type="AlphaFoldDB" id="A0A0D0B4L2"/>
<gene>
    <name evidence="1" type="ORF">CY34DRAFT_802203</name>
</gene>
<dbReference type="HOGENOM" id="CLU_2596795_0_0_1"/>
<dbReference type="EMBL" id="KN835182">
    <property type="protein sequence ID" value="KIK44859.1"/>
    <property type="molecule type" value="Genomic_DNA"/>
</dbReference>
<dbReference type="Proteomes" id="UP000054485">
    <property type="component" value="Unassembled WGS sequence"/>
</dbReference>
<reference evidence="2" key="2">
    <citation type="submission" date="2015-01" db="EMBL/GenBank/DDBJ databases">
        <title>Evolutionary Origins and Diversification of the Mycorrhizal Mutualists.</title>
        <authorList>
            <consortium name="DOE Joint Genome Institute"/>
            <consortium name="Mycorrhizal Genomics Consortium"/>
            <person name="Kohler A."/>
            <person name="Kuo A."/>
            <person name="Nagy L.G."/>
            <person name="Floudas D."/>
            <person name="Copeland A."/>
            <person name="Barry K.W."/>
            <person name="Cichocki N."/>
            <person name="Veneault-Fourrey C."/>
            <person name="LaButti K."/>
            <person name="Lindquist E.A."/>
            <person name="Lipzen A."/>
            <person name="Lundell T."/>
            <person name="Morin E."/>
            <person name="Murat C."/>
            <person name="Riley R."/>
            <person name="Ohm R."/>
            <person name="Sun H."/>
            <person name="Tunlid A."/>
            <person name="Henrissat B."/>
            <person name="Grigoriev I.V."/>
            <person name="Hibbett D.S."/>
            <person name="Martin F."/>
        </authorList>
    </citation>
    <scope>NUCLEOTIDE SEQUENCE [LARGE SCALE GENOMIC DNA]</scope>
    <source>
        <strain evidence="2">UH-Slu-Lm8-n1</strain>
    </source>
</reference>
<accession>A0A0D0B4L2</accession>